<evidence type="ECO:0000313" key="2">
    <source>
        <dbReference type="Proteomes" id="UP000749311"/>
    </source>
</evidence>
<keyword evidence="2" id="KW-1185">Reference proteome</keyword>
<evidence type="ECO:0008006" key="3">
    <source>
        <dbReference type="Google" id="ProtNLM"/>
    </source>
</evidence>
<dbReference type="Proteomes" id="UP000749311">
    <property type="component" value="Unassembled WGS sequence"/>
</dbReference>
<proteinExistence type="predicted"/>
<accession>A0ABX0SG07</accession>
<dbReference type="EMBL" id="JAAMOZ010000001">
    <property type="protein sequence ID" value="NIH57318.1"/>
    <property type="molecule type" value="Genomic_DNA"/>
</dbReference>
<sequence length="132" mass="14469">MSQAAEIEALLTAALPEAISVYDGRIPRNEDGTPRNADGPYAVIYGGAQNPENRRYAATSQTRGSVWQTVCVNNSPEGARFVSDLVVAALDTVMLGDSMIACRSVSDPLENREDPTEWRWSCTVEFTHHKEP</sequence>
<organism evidence="1 2">
    <name type="scientific">Brooklawnia cerclae</name>
    <dbReference type="NCBI Taxonomy" id="349934"/>
    <lineage>
        <taxon>Bacteria</taxon>
        <taxon>Bacillati</taxon>
        <taxon>Actinomycetota</taxon>
        <taxon>Actinomycetes</taxon>
        <taxon>Propionibacteriales</taxon>
        <taxon>Propionibacteriaceae</taxon>
        <taxon>Brooklawnia</taxon>
    </lineage>
</organism>
<protein>
    <recommendedName>
        <fullName evidence="3">DUF3168 domain-containing protein</fullName>
    </recommendedName>
</protein>
<dbReference type="RefSeq" id="WP_167166911.1">
    <property type="nucleotide sequence ID" value="NZ_BAAAOO010000014.1"/>
</dbReference>
<reference evidence="1 2" key="1">
    <citation type="submission" date="2020-02" db="EMBL/GenBank/DDBJ databases">
        <title>Sequencing the genomes of 1000 actinobacteria strains.</title>
        <authorList>
            <person name="Klenk H.-P."/>
        </authorList>
    </citation>
    <scope>NUCLEOTIDE SEQUENCE [LARGE SCALE GENOMIC DNA]</scope>
    <source>
        <strain evidence="1 2">DSM 19609</strain>
    </source>
</reference>
<comment type="caution">
    <text evidence="1">The sequence shown here is derived from an EMBL/GenBank/DDBJ whole genome shotgun (WGS) entry which is preliminary data.</text>
</comment>
<evidence type="ECO:0000313" key="1">
    <source>
        <dbReference type="EMBL" id="NIH57318.1"/>
    </source>
</evidence>
<gene>
    <name evidence="1" type="ORF">FB473_001963</name>
</gene>
<name>A0ABX0SG07_9ACTN</name>